<evidence type="ECO:0000313" key="2">
    <source>
        <dbReference type="Proteomes" id="UP000275078"/>
    </source>
</evidence>
<dbReference type="EMBL" id="ML119691">
    <property type="protein sequence ID" value="RPA80125.1"/>
    <property type="molecule type" value="Genomic_DNA"/>
</dbReference>
<organism evidence="1 2">
    <name type="scientific">Ascobolus immersus RN42</name>
    <dbReference type="NCBI Taxonomy" id="1160509"/>
    <lineage>
        <taxon>Eukaryota</taxon>
        <taxon>Fungi</taxon>
        <taxon>Dikarya</taxon>
        <taxon>Ascomycota</taxon>
        <taxon>Pezizomycotina</taxon>
        <taxon>Pezizomycetes</taxon>
        <taxon>Pezizales</taxon>
        <taxon>Ascobolaceae</taxon>
        <taxon>Ascobolus</taxon>
    </lineage>
</organism>
<proteinExistence type="predicted"/>
<reference evidence="1 2" key="1">
    <citation type="journal article" date="2018" name="Nat. Ecol. Evol.">
        <title>Pezizomycetes genomes reveal the molecular basis of ectomycorrhizal truffle lifestyle.</title>
        <authorList>
            <person name="Murat C."/>
            <person name="Payen T."/>
            <person name="Noel B."/>
            <person name="Kuo A."/>
            <person name="Morin E."/>
            <person name="Chen J."/>
            <person name="Kohler A."/>
            <person name="Krizsan K."/>
            <person name="Balestrini R."/>
            <person name="Da Silva C."/>
            <person name="Montanini B."/>
            <person name="Hainaut M."/>
            <person name="Levati E."/>
            <person name="Barry K.W."/>
            <person name="Belfiori B."/>
            <person name="Cichocki N."/>
            <person name="Clum A."/>
            <person name="Dockter R.B."/>
            <person name="Fauchery L."/>
            <person name="Guy J."/>
            <person name="Iotti M."/>
            <person name="Le Tacon F."/>
            <person name="Lindquist E.A."/>
            <person name="Lipzen A."/>
            <person name="Malagnac F."/>
            <person name="Mello A."/>
            <person name="Molinier V."/>
            <person name="Miyauchi S."/>
            <person name="Poulain J."/>
            <person name="Riccioni C."/>
            <person name="Rubini A."/>
            <person name="Sitrit Y."/>
            <person name="Splivallo R."/>
            <person name="Traeger S."/>
            <person name="Wang M."/>
            <person name="Zifcakova L."/>
            <person name="Wipf D."/>
            <person name="Zambonelli A."/>
            <person name="Paolocci F."/>
            <person name="Nowrousian M."/>
            <person name="Ottonello S."/>
            <person name="Baldrian P."/>
            <person name="Spatafora J.W."/>
            <person name="Henrissat B."/>
            <person name="Nagy L.G."/>
            <person name="Aury J.M."/>
            <person name="Wincker P."/>
            <person name="Grigoriev I.V."/>
            <person name="Bonfante P."/>
            <person name="Martin F.M."/>
        </authorList>
    </citation>
    <scope>NUCLEOTIDE SEQUENCE [LARGE SCALE GENOMIC DNA]</scope>
    <source>
        <strain evidence="1 2">RN42</strain>
    </source>
</reference>
<gene>
    <name evidence="1" type="ORF">BJ508DRAFT_327621</name>
</gene>
<name>A0A3N4I1Z0_ASCIM</name>
<dbReference type="Proteomes" id="UP000275078">
    <property type="component" value="Unassembled WGS sequence"/>
</dbReference>
<dbReference type="AlphaFoldDB" id="A0A3N4I1Z0"/>
<evidence type="ECO:0000313" key="1">
    <source>
        <dbReference type="EMBL" id="RPA80125.1"/>
    </source>
</evidence>
<sequence length="338" mass="37959">MNPLALAPALGRAPVPVSVIAGISSTLRPTPVLASLHSFPRPNLPAPTHGLVLAGNTPPLSSPSATLLSDTKYHLISTAAPEICKLYRNPKHSSGIIPPQRHRFGPKSFPPPLYFLNRQQSVNISSNATTPYNMADASYYKCNCCRCKFNKVLKELQARLRVWEAPTESLPHMSVIRGIAEELSTKGGLLVRDRPLELDVWLRIRQTRRELRLHDYGRVLATFSEVDVTFPYRVILCEEGVWEVEENRRQNATRNDQASDGTELNARIRYRGRCETTVLTDWIDVSERQAEMDHGSHFVSYYGAEYLGDFGSEFGSYYASHDEYSHVVIVRAYGAITE</sequence>
<protein>
    <submittedName>
        <fullName evidence="1">Uncharacterized protein</fullName>
    </submittedName>
</protein>
<accession>A0A3N4I1Z0</accession>
<keyword evidence="2" id="KW-1185">Reference proteome</keyword>